<accession>A0AAN4ZDL5</accession>
<feature type="domain" description="Apple" evidence="3">
    <location>
        <begin position="42"/>
        <end position="125"/>
    </location>
</feature>
<dbReference type="PROSITE" id="PS50948">
    <property type="entry name" value="PAN"/>
    <property type="match status" value="1"/>
</dbReference>
<reference evidence="5" key="1">
    <citation type="submission" date="2022-10" db="EMBL/GenBank/DDBJ databases">
        <title>Genome assembly of Pristionchus species.</title>
        <authorList>
            <person name="Yoshida K."/>
            <person name="Sommer R.J."/>
        </authorList>
    </citation>
    <scope>NUCLEOTIDE SEQUENCE [LARGE SCALE GENOMIC DNA]</scope>
    <source>
        <strain evidence="5">RS5460</strain>
    </source>
</reference>
<dbReference type="AlphaFoldDB" id="A0AAN4ZDL5"/>
<dbReference type="PANTHER" id="PTHR21583:SF8">
    <property type="entry name" value="PROTEIN ELYS"/>
    <property type="match status" value="1"/>
</dbReference>
<feature type="chain" id="PRO_5042911515" description="Apple domain-containing protein" evidence="2">
    <location>
        <begin position="29"/>
        <end position="307"/>
    </location>
</feature>
<feature type="compositionally biased region" description="Polar residues" evidence="1">
    <location>
        <begin position="220"/>
        <end position="241"/>
    </location>
</feature>
<name>A0AAN4ZDL5_9BILA</name>
<keyword evidence="2" id="KW-0732">Signal</keyword>
<evidence type="ECO:0000259" key="3">
    <source>
        <dbReference type="PROSITE" id="PS50948"/>
    </source>
</evidence>
<organism evidence="4 5">
    <name type="scientific">Pristionchus mayeri</name>
    <dbReference type="NCBI Taxonomy" id="1317129"/>
    <lineage>
        <taxon>Eukaryota</taxon>
        <taxon>Metazoa</taxon>
        <taxon>Ecdysozoa</taxon>
        <taxon>Nematoda</taxon>
        <taxon>Chromadorea</taxon>
        <taxon>Rhabditida</taxon>
        <taxon>Rhabditina</taxon>
        <taxon>Diplogasteromorpha</taxon>
        <taxon>Diplogasteroidea</taxon>
        <taxon>Neodiplogasteridae</taxon>
        <taxon>Pristionchus</taxon>
    </lineage>
</organism>
<gene>
    <name evidence="4" type="ORF">PMAYCL1PPCAC_07361</name>
</gene>
<feature type="region of interest" description="Disordered" evidence="1">
    <location>
        <begin position="172"/>
        <end position="307"/>
    </location>
</feature>
<dbReference type="InterPro" id="IPR052620">
    <property type="entry name" value="ELYS/MEL-28_NucAsmblyFactor"/>
</dbReference>
<evidence type="ECO:0000256" key="2">
    <source>
        <dbReference type="SAM" id="SignalP"/>
    </source>
</evidence>
<evidence type="ECO:0000256" key="1">
    <source>
        <dbReference type="SAM" id="MobiDB-lite"/>
    </source>
</evidence>
<feature type="non-terminal residue" evidence="4">
    <location>
        <position position="307"/>
    </location>
</feature>
<evidence type="ECO:0000313" key="4">
    <source>
        <dbReference type="EMBL" id="GMR37166.1"/>
    </source>
</evidence>
<feature type="compositionally biased region" description="Low complexity" evidence="1">
    <location>
        <begin position="288"/>
        <end position="297"/>
    </location>
</feature>
<comment type="caution">
    <text evidence="4">The sequence shown here is derived from an EMBL/GenBank/DDBJ whole genome shotgun (WGS) entry which is preliminary data.</text>
</comment>
<protein>
    <recommendedName>
        <fullName evidence="3">Apple domain-containing protein</fullName>
    </recommendedName>
</protein>
<dbReference type="PANTHER" id="PTHR21583">
    <property type="entry name" value="ELYS PROTEIN"/>
    <property type="match status" value="1"/>
</dbReference>
<feature type="compositionally biased region" description="Basic and acidic residues" evidence="1">
    <location>
        <begin position="174"/>
        <end position="195"/>
    </location>
</feature>
<feature type="non-terminal residue" evidence="4">
    <location>
        <position position="1"/>
    </location>
</feature>
<feature type="signal peptide" evidence="2">
    <location>
        <begin position="1"/>
        <end position="28"/>
    </location>
</feature>
<evidence type="ECO:0000313" key="5">
    <source>
        <dbReference type="Proteomes" id="UP001328107"/>
    </source>
</evidence>
<feature type="compositionally biased region" description="Gly residues" evidence="1">
    <location>
        <begin position="266"/>
        <end position="275"/>
    </location>
</feature>
<feature type="compositionally biased region" description="Low complexity" evidence="1">
    <location>
        <begin position="255"/>
        <end position="265"/>
    </location>
</feature>
<dbReference type="EMBL" id="BTRK01000002">
    <property type="protein sequence ID" value="GMR37166.1"/>
    <property type="molecule type" value="Genomic_DNA"/>
</dbReference>
<proteinExistence type="predicted"/>
<keyword evidence="5" id="KW-1185">Reference proteome</keyword>
<dbReference type="InterPro" id="IPR003609">
    <property type="entry name" value="Pan_app"/>
</dbReference>
<sequence length="307" mass="32257">TTRESSPLMRGMILRFLLFVGASVPSLAFPTIEPHLPQTINCPNSDIHVFVNHTAVDRKEYTFVDWNAANLQDCIEKCFGNHFCYSIRFDSSLYHNCALYYFAAYNCSNQALTKASTIDYKGGSITLDCIRCPGRGEFVTAPPFSSVGEQTIVSETAVLARGKNIKGTATEITHNSEHDGKPHQEVEGDTSKKGGIEGSGAEATESPSGTTGEEPRASDESTLTGPSSESETSVPSAESSDATTENPEEEEEEAAGASPAPTEGAANGGKGGGEGTSPTEGTEEGHGTETASTPSGEESGRVEGSGE</sequence>
<dbReference type="Proteomes" id="UP001328107">
    <property type="component" value="Unassembled WGS sequence"/>
</dbReference>